<dbReference type="PANTHER" id="PTHR33653:SF1">
    <property type="entry name" value="RIBONUCLEASE VAPC2"/>
    <property type="match status" value="1"/>
</dbReference>
<evidence type="ECO:0000256" key="6">
    <source>
        <dbReference type="ARBA" id="ARBA00022842"/>
    </source>
</evidence>
<dbReference type="InterPro" id="IPR029060">
    <property type="entry name" value="PIN-like_dom_sf"/>
</dbReference>
<gene>
    <name evidence="9" type="ORF">LZC94_31200</name>
</gene>
<keyword evidence="2" id="KW-1277">Toxin-antitoxin system</keyword>
<evidence type="ECO:0000256" key="3">
    <source>
        <dbReference type="ARBA" id="ARBA00022722"/>
    </source>
</evidence>
<name>A0ABZ2LN18_9BACT</name>
<evidence type="ECO:0000256" key="7">
    <source>
        <dbReference type="ARBA" id="ARBA00038093"/>
    </source>
</evidence>
<dbReference type="PANTHER" id="PTHR33653">
    <property type="entry name" value="RIBONUCLEASE VAPC2"/>
    <property type="match status" value="1"/>
</dbReference>
<dbReference type="InterPro" id="IPR050556">
    <property type="entry name" value="Type_II_TA_system_RNase"/>
</dbReference>
<evidence type="ECO:0000256" key="1">
    <source>
        <dbReference type="ARBA" id="ARBA00001946"/>
    </source>
</evidence>
<evidence type="ECO:0000256" key="5">
    <source>
        <dbReference type="ARBA" id="ARBA00022801"/>
    </source>
</evidence>
<organism evidence="9 10">
    <name type="scientific">Pendulispora albinea</name>
    <dbReference type="NCBI Taxonomy" id="2741071"/>
    <lineage>
        <taxon>Bacteria</taxon>
        <taxon>Pseudomonadati</taxon>
        <taxon>Myxococcota</taxon>
        <taxon>Myxococcia</taxon>
        <taxon>Myxococcales</taxon>
        <taxon>Sorangiineae</taxon>
        <taxon>Pendulisporaceae</taxon>
        <taxon>Pendulispora</taxon>
    </lineage>
</organism>
<dbReference type="CDD" id="cd18746">
    <property type="entry name" value="PIN_VapC4-5_FitB-like"/>
    <property type="match status" value="1"/>
</dbReference>
<keyword evidence="10" id="KW-1185">Reference proteome</keyword>
<proteinExistence type="inferred from homology"/>
<feature type="domain" description="PIN" evidence="8">
    <location>
        <begin position="3"/>
        <end position="123"/>
    </location>
</feature>
<comment type="similarity">
    <text evidence="7">Belongs to the PINc/VapC protein family.</text>
</comment>
<dbReference type="SUPFAM" id="SSF88723">
    <property type="entry name" value="PIN domain-like"/>
    <property type="match status" value="1"/>
</dbReference>
<evidence type="ECO:0000256" key="4">
    <source>
        <dbReference type="ARBA" id="ARBA00022723"/>
    </source>
</evidence>
<evidence type="ECO:0000313" key="9">
    <source>
        <dbReference type="EMBL" id="WXB12303.1"/>
    </source>
</evidence>
<dbReference type="EMBL" id="CP089984">
    <property type="protein sequence ID" value="WXB12303.1"/>
    <property type="molecule type" value="Genomic_DNA"/>
</dbReference>
<keyword evidence="3" id="KW-0540">Nuclease</keyword>
<dbReference type="Pfam" id="PF01850">
    <property type="entry name" value="PIN"/>
    <property type="match status" value="1"/>
</dbReference>
<evidence type="ECO:0000313" key="10">
    <source>
        <dbReference type="Proteomes" id="UP001370348"/>
    </source>
</evidence>
<reference evidence="9 10" key="1">
    <citation type="submission" date="2021-12" db="EMBL/GenBank/DDBJ databases">
        <title>Discovery of the Pendulisporaceae a myxobacterial family with distinct sporulation behavior and unique specialized metabolism.</title>
        <authorList>
            <person name="Garcia R."/>
            <person name="Popoff A."/>
            <person name="Bader C.D."/>
            <person name="Loehr J."/>
            <person name="Walesch S."/>
            <person name="Walt C."/>
            <person name="Boldt J."/>
            <person name="Bunk B."/>
            <person name="Haeckl F.J.F.P.J."/>
            <person name="Gunesch A.P."/>
            <person name="Birkelbach J."/>
            <person name="Nuebel U."/>
            <person name="Pietschmann T."/>
            <person name="Bach T."/>
            <person name="Mueller R."/>
        </authorList>
    </citation>
    <scope>NUCLEOTIDE SEQUENCE [LARGE SCALE GENOMIC DNA]</scope>
    <source>
        <strain evidence="9 10">MSr11954</strain>
    </source>
</reference>
<sequence length="141" mass="15770">MGYLLDTCILSEFTKTYPAAAVDDWLERVPDASQFVSVLTLGEIEKGIQKLPASTRRRKLELWLTEIRTRFQQQTLPIDERVAIEWGRISARAESKGHPLPVVDTLIAATAIVYGLSVVTRNTADMMHTGATIIDPWESLS</sequence>
<keyword evidence="5" id="KW-0378">Hydrolase</keyword>
<keyword evidence="4" id="KW-0479">Metal-binding</keyword>
<dbReference type="Proteomes" id="UP001370348">
    <property type="component" value="Chromosome"/>
</dbReference>
<protein>
    <submittedName>
        <fullName evidence="9">Type II toxin-antitoxin system VapC family toxin</fullName>
    </submittedName>
</protein>
<comment type="cofactor">
    <cofactor evidence="1">
        <name>Mg(2+)</name>
        <dbReference type="ChEBI" id="CHEBI:18420"/>
    </cofactor>
</comment>
<evidence type="ECO:0000256" key="2">
    <source>
        <dbReference type="ARBA" id="ARBA00022649"/>
    </source>
</evidence>
<dbReference type="RefSeq" id="WP_394821925.1">
    <property type="nucleotide sequence ID" value="NZ_CP089984.1"/>
</dbReference>
<evidence type="ECO:0000259" key="8">
    <source>
        <dbReference type="Pfam" id="PF01850"/>
    </source>
</evidence>
<dbReference type="InterPro" id="IPR002716">
    <property type="entry name" value="PIN_dom"/>
</dbReference>
<accession>A0ABZ2LN18</accession>
<dbReference type="Gene3D" id="3.40.50.1010">
    <property type="entry name" value="5'-nuclease"/>
    <property type="match status" value="1"/>
</dbReference>
<keyword evidence="6" id="KW-0460">Magnesium</keyword>